<evidence type="ECO:0000313" key="2">
    <source>
        <dbReference type="Proteomes" id="UP000466442"/>
    </source>
</evidence>
<reference evidence="1" key="1">
    <citation type="journal article" date="2021" name="Mol. Ecol. Resour.">
        <title>Apolygus lucorum genome provides insights into omnivorousness and mesophyll feeding.</title>
        <authorList>
            <person name="Liu Y."/>
            <person name="Liu H."/>
            <person name="Wang H."/>
            <person name="Huang T."/>
            <person name="Liu B."/>
            <person name="Yang B."/>
            <person name="Yin L."/>
            <person name="Li B."/>
            <person name="Zhang Y."/>
            <person name="Zhang S."/>
            <person name="Jiang F."/>
            <person name="Zhang X."/>
            <person name="Ren Y."/>
            <person name="Wang B."/>
            <person name="Wang S."/>
            <person name="Lu Y."/>
            <person name="Wu K."/>
            <person name="Fan W."/>
            <person name="Wang G."/>
        </authorList>
    </citation>
    <scope>NUCLEOTIDE SEQUENCE</scope>
    <source>
        <strain evidence="1">12Hb</strain>
    </source>
</reference>
<dbReference type="Proteomes" id="UP000466442">
    <property type="component" value="Unassembled WGS sequence"/>
</dbReference>
<accession>A0A6A4JTZ4</accession>
<comment type="caution">
    <text evidence="1">The sequence shown here is derived from an EMBL/GenBank/DDBJ whole genome shotgun (WGS) entry which is preliminary data.</text>
</comment>
<sequence>MWPMGLLPKLNTCCLCAPLRIGTIIIGIIFVIGSALSLLIALASLLSILGVYKTDIIETPKSSGDKWRQVVEHSLHAIFWLVVFLSSIWMLLGALTGSIKKLNIWLMVNIICFVIYFIIAIMDISAAFYIKEEELTKRIYNVLRLVFIYTVQILIYAYCILVVNSYYQENS</sequence>
<proteinExistence type="predicted"/>
<keyword evidence="2" id="KW-1185">Reference proteome</keyword>
<evidence type="ECO:0000313" key="1">
    <source>
        <dbReference type="EMBL" id="KAF6211987.1"/>
    </source>
</evidence>
<organism evidence="1 2">
    <name type="scientific">Apolygus lucorum</name>
    <name type="common">Small green plant bug</name>
    <name type="synonym">Lygocoris lucorum</name>
    <dbReference type="NCBI Taxonomy" id="248454"/>
    <lineage>
        <taxon>Eukaryota</taxon>
        <taxon>Metazoa</taxon>
        <taxon>Ecdysozoa</taxon>
        <taxon>Arthropoda</taxon>
        <taxon>Hexapoda</taxon>
        <taxon>Insecta</taxon>
        <taxon>Pterygota</taxon>
        <taxon>Neoptera</taxon>
        <taxon>Paraneoptera</taxon>
        <taxon>Hemiptera</taxon>
        <taxon>Heteroptera</taxon>
        <taxon>Panheteroptera</taxon>
        <taxon>Cimicomorpha</taxon>
        <taxon>Miridae</taxon>
        <taxon>Mirini</taxon>
        <taxon>Apolygus</taxon>
    </lineage>
</organism>
<dbReference type="EMBL" id="WIXP02000004">
    <property type="protein sequence ID" value="KAF6211987.1"/>
    <property type="molecule type" value="Genomic_DNA"/>
</dbReference>
<protein>
    <recommendedName>
        <fullName evidence="3">MARVEL domain-containing protein</fullName>
    </recommendedName>
</protein>
<name>A0A6A4JTZ4_APOLU</name>
<dbReference type="AlphaFoldDB" id="A0A6A4JTZ4"/>
<evidence type="ECO:0008006" key="3">
    <source>
        <dbReference type="Google" id="ProtNLM"/>
    </source>
</evidence>
<gene>
    <name evidence="1" type="ORF">GE061_012504</name>
</gene>